<name>A0A4S4BKR8_9BACL</name>
<dbReference type="PRINTS" id="PR00633">
    <property type="entry name" value="RCCNDNSATION"/>
</dbReference>
<dbReference type="RefSeq" id="WP_136372645.1">
    <property type="nucleotide sequence ID" value="NZ_SSOB01000041.1"/>
</dbReference>
<evidence type="ECO:0000256" key="1">
    <source>
        <dbReference type="ARBA" id="ARBA00022737"/>
    </source>
</evidence>
<feature type="chain" id="PRO_5020916367" description="RCC1-like domain-containing protein" evidence="2">
    <location>
        <begin position="23"/>
        <end position="543"/>
    </location>
</feature>
<gene>
    <name evidence="4" type="ORF">E6C55_25440</name>
</gene>
<dbReference type="PANTHER" id="PTHR22870">
    <property type="entry name" value="REGULATOR OF CHROMOSOME CONDENSATION"/>
    <property type="match status" value="1"/>
</dbReference>
<dbReference type="PROSITE" id="PS50012">
    <property type="entry name" value="RCC1_3"/>
    <property type="match status" value="5"/>
</dbReference>
<dbReference type="InterPro" id="IPR058923">
    <property type="entry name" value="RCC1-like_dom"/>
</dbReference>
<dbReference type="Proteomes" id="UP000310636">
    <property type="component" value="Unassembled WGS sequence"/>
</dbReference>
<feature type="signal peptide" evidence="2">
    <location>
        <begin position="1"/>
        <end position="22"/>
    </location>
</feature>
<dbReference type="AlphaFoldDB" id="A0A4S4BKR8"/>
<evidence type="ECO:0000259" key="3">
    <source>
        <dbReference type="Pfam" id="PF25390"/>
    </source>
</evidence>
<keyword evidence="2" id="KW-0732">Signal</keyword>
<comment type="caution">
    <text evidence="4">The sequence shown here is derived from an EMBL/GenBank/DDBJ whole genome shotgun (WGS) entry which is preliminary data.</text>
</comment>
<dbReference type="SUPFAM" id="SSF50985">
    <property type="entry name" value="RCC1/BLIP-II"/>
    <property type="match status" value="2"/>
</dbReference>
<evidence type="ECO:0000313" key="5">
    <source>
        <dbReference type="Proteomes" id="UP000310636"/>
    </source>
</evidence>
<dbReference type="OrthoDB" id="27389at2"/>
<dbReference type="EMBL" id="SSOB01000041">
    <property type="protein sequence ID" value="THF74390.1"/>
    <property type="molecule type" value="Genomic_DNA"/>
</dbReference>
<dbReference type="InterPro" id="IPR051210">
    <property type="entry name" value="Ub_ligase/GEF_domain"/>
</dbReference>
<dbReference type="PANTHER" id="PTHR22870:SF408">
    <property type="entry name" value="OS09G0560450 PROTEIN"/>
    <property type="match status" value="1"/>
</dbReference>
<feature type="domain" description="RCC1-like" evidence="3">
    <location>
        <begin position="29"/>
        <end position="211"/>
    </location>
</feature>
<dbReference type="InterPro" id="IPR000408">
    <property type="entry name" value="Reg_chr_condens"/>
</dbReference>
<organism evidence="4 5">
    <name type="scientific">Cohnella fermenti</name>
    <dbReference type="NCBI Taxonomy" id="2565925"/>
    <lineage>
        <taxon>Bacteria</taxon>
        <taxon>Bacillati</taxon>
        <taxon>Bacillota</taxon>
        <taxon>Bacilli</taxon>
        <taxon>Bacillales</taxon>
        <taxon>Paenibacillaceae</taxon>
        <taxon>Cohnella</taxon>
    </lineage>
</organism>
<dbReference type="InterPro" id="IPR009091">
    <property type="entry name" value="RCC1/BLIP-II"/>
</dbReference>
<proteinExistence type="predicted"/>
<evidence type="ECO:0000256" key="2">
    <source>
        <dbReference type="SAM" id="SignalP"/>
    </source>
</evidence>
<dbReference type="Pfam" id="PF00415">
    <property type="entry name" value="RCC1"/>
    <property type="match status" value="1"/>
</dbReference>
<dbReference type="Gene3D" id="2.130.10.30">
    <property type="entry name" value="Regulator of chromosome condensation 1/beta-lactamase-inhibitor protein II"/>
    <property type="match status" value="3"/>
</dbReference>
<sequence length="543" mass="56876">MRYKLMVCVFLLFVVSSSTALAVGPTYIQACGGSHFALALKSDGTVWSWGSNAEGQLGFDSGGSNVAYPVRIQSLDQITEIACGLQSGYALQQDGSVWAWGRGAEGQLGLGNMNQINEPSLLSLTGVVKIEAGNDYVLMLLHDGRLWATGRNNRGQLGDGTTTDKASPVQVSELSHVTTTAAGGAHNLAVTADGRVYAWGSNSYGGIGNGEAGPPVTIPYLQSDLTQIISVSAGIDSSFALDNAGTLWCWGVNTYGQLGLGDTDRRYQPTLLPLENVASVSAGHDFSFARLTNGQLWGWGSNWSGKLGDGSGTDRHAPVRLQLAEVLFVGGTKGDFFMAGTDSGLYSWGNGASSVLGNGGGSRDVPGLVGGPLLATYSPAYFSPVTLPATLQTSASILVHLTDLRGYNAGWTLNISATPFSLTRLDPTTGYTHLTVNFPASCLTLSETEPLLVLNGMVADPVHGPKMLRSEQTLGAAPVPVIQAQPGFGTGMYQTRLQLRLAVPLTVQVIQVESGSRYTPGDTVGLLTGIYTSTLQLTMISGL</sequence>
<accession>A0A4S4BKR8</accession>
<dbReference type="Pfam" id="PF25390">
    <property type="entry name" value="WD40_RLD"/>
    <property type="match status" value="1"/>
</dbReference>
<reference evidence="4 5" key="1">
    <citation type="submission" date="2019-04" db="EMBL/GenBank/DDBJ databases">
        <title>Cohnella sp. nov. isolated from preserved vegetables.</title>
        <authorList>
            <person name="Lin S.-Y."/>
            <person name="Hung M.-H."/>
            <person name="Young C.-C."/>
        </authorList>
    </citation>
    <scope>NUCLEOTIDE SEQUENCE [LARGE SCALE GENOMIC DNA]</scope>
    <source>
        <strain evidence="4 5">CC-MHH1044</strain>
    </source>
</reference>
<evidence type="ECO:0000313" key="4">
    <source>
        <dbReference type="EMBL" id="THF74390.1"/>
    </source>
</evidence>
<keyword evidence="5" id="KW-1185">Reference proteome</keyword>
<keyword evidence="1" id="KW-0677">Repeat</keyword>
<protein>
    <recommendedName>
        <fullName evidence="3">RCC1-like domain-containing protein</fullName>
    </recommendedName>
</protein>